<name>A0A0U0WC65_MYCBE</name>
<dbReference type="NCBIfam" id="TIGR03969">
    <property type="entry name" value="mycofactocin"/>
    <property type="match status" value="1"/>
</dbReference>
<protein>
    <submittedName>
        <fullName evidence="1">Mycofactocin</fullName>
    </submittedName>
</protein>
<organism evidence="1 2">
    <name type="scientific">Mycobacterium bohemicum DSM 44277</name>
    <dbReference type="NCBI Taxonomy" id="1236609"/>
    <lineage>
        <taxon>Bacteria</taxon>
        <taxon>Bacillati</taxon>
        <taxon>Actinomycetota</taxon>
        <taxon>Actinomycetes</taxon>
        <taxon>Mycobacteriales</taxon>
        <taxon>Mycobacteriaceae</taxon>
        <taxon>Mycobacterium</taxon>
    </lineage>
</organism>
<reference evidence="1 2" key="1">
    <citation type="submission" date="2015-03" db="EMBL/GenBank/DDBJ databases">
        <authorList>
            <person name="Murphy D."/>
        </authorList>
    </citation>
    <scope>NUCLEOTIDE SEQUENCE [LARGE SCALE GENOMIC DNA]</scope>
    <source>
        <strain evidence="1 2">DSM 44277</strain>
    </source>
</reference>
<dbReference type="Pfam" id="PF23709">
    <property type="entry name" value="MftA"/>
    <property type="match status" value="1"/>
</dbReference>
<dbReference type="EMBL" id="CSTD01000003">
    <property type="protein sequence ID" value="CPR11915.1"/>
    <property type="molecule type" value="Genomic_DNA"/>
</dbReference>
<gene>
    <name evidence="1" type="ORF">BN971_03208</name>
</gene>
<proteinExistence type="predicted"/>
<dbReference type="Proteomes" id="UP000198875">
    <property type="component" value="Unassembled WGS sequence"/>
</dbReference>
<accession>A0A0U0WC65</accession>
<sequence length="29" mass="3252">MDRETDTDTELVTETLVEEVSIDGMCGVY</sequence>
<dbReference type="InterPro" id="IPR023988">
    <property type="entry name" value="MftA"/>
</dbReference>
<dbReference type="RefSeq" id="WP_076061738.1">
    <property type="nucleotide sequence ID" value="NZ_CSTD01000003.1"/>
</dbReference>
<evidence type="ECO:0000313" key="2">
    <source>
        <dbReference type="Proteomes" id="UP000198875"/>
    </source>
</evidence>
<evidence type="ECO:0000313" key="1">
    <source>
        <dbReference type="EMBL" id="CPR11915.1"/>
    </source>
</evidence>
<dbReference type="AlphaFoldDB" id="A0A0U0WC65"/>